<dbReference type="AlphaFoldDB" id="A0A7K3VUZ1"/>
<dbReference type="GO" id="GO:0003677">
    <property type="term" value="F:DNA binding"/>
    <property type="evidence" value="ECO:0007669"/>
    <property type="project" value="UniProtKB-KW"/>
</dbReference>
<dbReference type="Pfam" id="PF09339">
    <property type="entry name" value="HTH_IclR"/>
    <property type="match status" value="1"/>
</dbReference>
<dbReference type="EMBL" id="JAAGWF010000002">
    <property type="protein sequence ID" value="NEK56465.1"/>
    <property type="molecule type" value="Genomic_DNA"/>
</dbReference>
<dbReference type="PANTHER" id="PTHR30136:SF24">
    <property type="entry name" value="HTH-TYPE TRANSCRIPTIONAL REPRESSOR ALLR"/>
    <property type="match status" value="1"/>
</dbReference>
<evidence type="ECO:0000259" key="6">
    <source>
        <dbReference type="PROSITE" id="PS51078"/>
    </source>
</evidence>
<proteinExistence type="predicted"/>
<dbReference type="GO" id="GO:0045892">
    <property type="term" value="P:negative regulation of DNA-templated transcription"/>
    <property type="evidence" value="ECO:0007669"/>
    <property type="project" value="TreeGrafter"/>
</dbReference>
<evidence type="ECO:0000256" key="4">
    <source>
        <dbReference type="SAM" id="MobiDB-lite"/>
    </source>
</evidence>
<feature type="domain" description="HTH iclR-type" evidence="5">
    <location>
        <begin position="1"/>
        <end position="60"/>
    </location>
</feature>
<dbReference type="Gene3D" id="1.10.10.10">
    <property type="entry name" value="Winged helix-like DNA-binding domain superfamily/Winged helix DNA-binding domain"/>
    <property type="match status" value="1"/>
</dbReference>
<keyword evidence="8" id="KW-1185">Reference proteome</keyword>
<comment type="caution">
    <text evidence="7">The sequence shown here is derived from an EMBL/GenBank/DDBJ whole genome shotgun (WGS) entry which is preliminary data.</text>
</comment>
<dbReference type="SMART" id="SM00346">
    <property type="entry name" value="HTH_ICLR"/>
    <property type="match status" value="1"/>
</dbReference>
<dbReference type="SUPFAM" id="SSF55781">
    <property type="entry name" value="GAF domain-like"/>
    <property type="match status" value="1"/>
</dbReference>
<dbReference type="InterPro" id="IPR014757">
    <property type="entry name" value="Tscrpt_reg_IclR_C"/>
</dbReference>
<feature type="region of interest" description="Disordered" evidence="4">
    <location>
        <begin position="239"/>
        <end position="258"/>
    </location>
</feature>
<reference evidence="7 8" key="1">
    <citation type="submission" date="2020-02" db="EMBL/GenBank/DDBJ databases">
        <title>Geodermatophilus sabuli CPCC 205279 I12A-02694.</title>
        <authorList>
            <person name="Jiang Z."/>
        </authorList>
    </citation>
    <scope>NUCLEOTIDE SEQUENCE [LARGE SCALE GENOMIC DNA]</scope>
    <source>
        <strain evidence="7 8">I12A-02694</strain>
    </source>
</reference>
<dbReference type="InterPro" id="IPR005471">
    <property type="entry name" value="Tscrpt_reg_IclR_N"/>
</dbReference>
<keyword evidence="2" id="KW-0238">DNA-binding</keyword>
<name>A0A7K3VUZ1_9ACTN</name>
<dbReference type="Pfam" id="PF01614">
    <property type="entry name" value="IclR_C"/>
    <property type="match status" value="1"/>
</dbReference>
<keyword evidence="3" id="KW-0804">Transcription</keyword>
<dbReference type="InterPro" id="IPR029016">
    <property type="entry name" value="GAF-like_dom_sf"/>
</dbReference>
<dbReference type="InterPro" id="IPR036388">
    <property type="entry name" value="WH-like_DNA-bd_sf"/>
</dbReference>
<dbReference type="PROSITE" id="PS51078">
    <property type="entry name" value="ICLR_ED"/>
    <property type="match status" value="1"/>
</dbReference>
<gene>
    <name evidence="7" type="ORF">GCU56_01065</name>
</gene>
<feature type="domain" description="IclR-ED" evidence="6">
    <location>
        <begin position="61"/>
        <end position="244"/>
    </location>
</feature>
<accession>A0A7K3VUZ1</accession>
<evidence type="ECO:0000313" key="8">
    <source>
        <dbReference type="Proteomes" id="UP000470246"/>
    </source>
</evidence>
<dbReference type="InterPro" id="IPR036390">
    <property type="entry name" value="WH_DNA-bd_sf"/>
</dbReference>
<evidence type="ECO:0000259" key="5">
    <source>
        <dbReference type="PROSITE" id="PS51077"/>
    </source>
</evidence>
<protein>
    <submittedName>
        <fullName evidence="7">IclR family transcriptional regulator</fullName>
    </submittedName>
</protein>
<evidence type="ECO:0000256" key="2">
    <source>
        <dbReference type="ARBA" id="ARBA00023125"/>
    </source>
</evidence>
<dbReference type="Proteomes" id="UP000470246">
    <property type="component" value="Unassembled WGS sequence"/>
</dbReference>
<dbReference type="SUPFAM" id="SSF46785">
    <property type="entry name" value="Winged helix' DNA-binding domain"/>
    <property type="match status" value="1"/>
</dbReference>
<dbReference type="Gene3D" id="3.30.450.40">
    <property type="match status" value="1"/>
</dbReference>
<evidence type="ECO:0000256" key="1">
    <source>
        <dbReference type="ARBA" id="ARBA00023015"/>
    </source>
</evidence>
<keyword evidence="1" id="KW-0805">Transcription regulation</keyword>
<evidence type="ECO:0000313" key="7">
    <source>
        <dbReference type="EMBL" id="NEK56465.1"/>
    </source>
</evidence>
<dbReference type="GO" id="GO:0003700">
    <property type="term" value="F:DNA-binding transcription factor activity"/>
    <property type="evidence" value="ECO:0007669"/>
    <property type="project" value="TreeGrafter"/>
</dbReference>
<dbReference type="PANTHER" id="PTHR30136">
    <property type="entry name" value="HELIX-TURN-HELIX TRANSCRIPTIONAL REGULATOR, ICLR FAMILY"/>
    <property type="match status" value="1"/>
</dbReference>
<evidence type="ECO:0000256" key="3">
    <source>
        <dbReference type="ARBA" id="ARBA00023163"/>
    </source>
</evidence>
<dbReference type="PROSITE" id="PS51077">
    <property type="entry name" value="HTH_ICLR"/>
    <property type="match status" value="1"/>
</dbReference>
<organism evidence="7 8">
    <name type="scientific">Geodermatophilus sabuli</name>
    <dbReference type="NCBI Taxonomy" id="1564158"/>
    <lineage>
        <taxon>Bacteria</taxon>
        <taxon>Bacillati</taxon>
        <taxon>Actinomycetota</taxon>
        <taxon>Actinomycetes</taxon>
        <taxon>Geodermatophilales</taxon>
        <taxon>Geodermatophilaceae</taxon>
        <taxon>Geodermatophilus</taxon>
    </lineage>
</organism>
<dbReference type="InterPro" id="IPR050707">
    <property type="entry name" value="HTH_MetabolicPath_Reg"/>
</dbReference>
<sequence length="258" mass="26896">MTARALSLLGAFTPDRASLSCSDLARRTRLPLSTVHRLAGDLVTWGALERDADGRLRIGLHLWEVTSLVPHALQLRESALPFLADLSLATQENALLAVPEGPDVVLTEWVAGRAAVPVTLRVGGRMPVHATSAGLVLLAHAPVGVQDQVLGGPLPRLTDRTITAPDRLRRVLADIRCRGHAVSDRMVHPDSLSVAAPVVDAGGRVVAALSLVVRAGSTDAAAVAPLVLAAARGAGRELRRCGDGSRSVRPSAPGLTTG</sequence>